<dbReference type="PROSITE" id="PS00219">
    <property type="entry name" value="ANION_EXCHANGER_1"/>
    <property type="match status" value="1"/>
</dbReference>
<organism evidence="15 16">
    <name type="scientific">Hippocampus comes</name>
    <name type="common">Tiger tail seahorse</name>
    <dbReference type="NCBI Taxonomy" id="109280"/>
    <lineage>
        <taxon>Eukaryota</taxon>
        <taxon>Metazoa</taxon>
        <taxon>Chordata</taxon>
        <taxon>Craniata</taxon>
        <taxon>Vertebrata</taxon>
        <taxon>Euteleostomi</taxon>
        <taxon>Actinopterygii</taxon>
        <taxon>Neopterygii</taxon>
        <taxon>Teleostei</taxon>
        <taxon>Neoteleostei</taxon>
        <taxon>Acanthomorphata</taxon>
        <taxon>Syngnathiaria</taxon>
        <taxon>Syngnathiformes</taxon>
        <taxon>Syngnathoidei</taxon>
        <taxon>Syngnathidae</taxon>
        <taxon>Hippocampus</taxon>
    </lineage>
</organism>
<dbReference type="InterPro" id="IPR003020">
    <property type="entry name" value="HCO3_transpt_euk"/>
</dbReference>
<dbReference type="SUPFAM" id="SSF55804">
    <property type="entry name" value="Phoshotransferase/anion transport protein"/>
    <property type="match status" value="1"/>
</dbReference>
<dbReference type="InterPro" id="IPR016152">
    <property type="entry name" value="PTrfase/Anion_transptr"/>
</dbReference>
<feature type="transmembrane region" description="Helical" evidence="11">
    <location>
        <begin position="434"/>
        <end position="456"/>
    </location>
</feature>
<accession>A0A3Q2XQV7</accession>
<dbReference type="GO" id="GO:0005452">
    <property type="term" value="F:solute:inorganic anion antiporter activity"/>
    <property type="evidence" value="ECO:0007669"/>
    <property type="project" value="InterPro"/>
</dbReference>
<dbReference type="RefSeq" id="XP_019752421.1">
    <property type="nucleotide sequence ID" value="XM_019896862.1"/>
</dbReference>
<dbReference type="GO" id="GO:0035162">
    <property type="term" value="P:embryonic hemopoiesis"/>
    <property type="evidence" value="ECO:0007669"/>
    <property type="project" value="Ensembl"/>
</dbReference>
<evidence type="ECO:0000313" key="16">
    <source>
        <dbReference type="Proteomes" id="UP000264820"/>
    </source>
</evidence>
<dbReference type="PRINTS" id="PR01231">
    <property type="entry name" value="HCO3TRNSPORT"/>
</dbReference>
<reference evidence="15" key="2">
    <citation type="submission" date="2025-09" db="UniProtKB">
        <authorList>
            <consortium name="Ensembl"/>
        </authorList>
    </citation>
    <scope>IDENTIFICATION</scope>
</reference>
<evidence type="ECO:0000256" key="5">
    <source>
        <dbReference type="ARBA" id="ARBA00022681"/>
    </source>
</evidence>
<feature type="transmembrane region" description="Helical" evidence="11">
    <location>
        <begin position="390"/>
        <end position="413"/>
    </location>
</feature>
<dbReference type="PROSITE" id="PS00220">
    <property type="entry name" value="ANION_EXCHANGER_2"/>
    <property type="match status" value="1"/>
</dbReference>
<dbReference type="NCBIfam" id="TIGR00834">
    <property type="entry name" value="ae"/>
    <property type="match status" value="1"/>
</dbReference>
<dbReference type="GO" id="GO:0016323">
    <property type="term" value="C:basolateral plasma membrane"/>
    <property type="evidence" value="ECO:0007669"/>
    <property type="project" value="TreeGrafter"/>
</dbReference>
<evidence type="ECO:0000256" key="3">
    <source>
        <dbReference type="ARBA" id="ARBA00022448"/>
    </source>
</evidence>
<feature type="transmembrane region" description="Helical" evidence="11">
    <location>
        <begin position="476"/>
        <end position="501"/>
    </location>
</feature>
<comment type="catalytic activity">
    <reaction evidence="10">
        <text>hydrogencarbonate(in) + chloride(out) = hydrogencarbonate(out) + chloride(in)</text>
        <dbReference type="Rhea" id="RHEA:72363"/>
        <dbReference type="ChEBI" id="CHEBI:17544"/>
        <dbReference type="ChEBI" id="CHEBI:17996"/>
    </reaction>
</comment>
<feature type="transmembrane region" description="Helical" evidence="11">
    <location>
        <begin position="666"/>
        <end position="687"/>
    </location>
</feature>
<evidence type="ECO:0000256" key="1">
    <source>
        <dbReference type="ARBA" id="ARBA00004651"/>
    </source>
</evidence>
<dbReference type="GeneTree" id="ENSGT00940000157423"/>
<keyword evidence="16" id="KW-1185">Reference proteome</keyword>
<dbReference type="Gene3D" id="1.10.287.570">
    <property type="entry name" value="Helical hairpin bin"/>
    <property type="match status" value="1"/>
</dbReference>
<dbReference type="GO" id="GO:0030218">
    <property type="term" value="P:erythrocyte differentiation"/>
    <property type="evidence" value="ECO:0007669"/>
    <property type="project" value="Ensembl"/>
</dbReference>
<dbReference type="InterPro" id="IPR013769">
    <property type="entry name" value="Band3_cytoplasmic_dom"/>
</dbReference>
<dbReference type="PANTHER" id="PTHR11453:SF12">
    <property type="entry name" value="BAND 3 ANION TRANSPORT PROTEIN"/>
    <property type="match status" value="1"/>
</dbReference>
<dbReference type="STRING" id="109280.ENSHCOP00000002486"/>
<proteinExistence type="inferred from homology"/>
<keyword evidence="4" id="KW-1003">Cell membrane</keyword>
<dbReference type="FunFam" id="1.10.287.570:FF:000001">
    <property type="entry name" value="Anion exchange protein"/>
    <property type="match status" value="1"/>
</dbReference>
<feature type="transmembrane region" description="Helical" evidence="11">
    <location>
        <begin position="708"/>
        <end position="731"/>
    </location>
</feature>
<evidence type="ECO:0000256" key="12">
    <source>
        <dbReference type="SAM" id="MobiDB-lite"/>
    </source>
</evidence>
<feature type="transmembrane region" description="Helical" evidence="11">
    <location>
        <begin position="575"/>
        <end position="593"/>
    </location>
</feature>
<dbReference type="OrthoDB" id="1735926at2759"/>
<dbReference type="InterPro" id="IPR001717">
    <property type="entry name" value="Anion_exchange"/>
</dbReference>
<keyword evidence="7 11" id="KW-1133">Transmembrane helix</keyword>
<evidence type="ECO:0000313" key="15">
    <source>
        <dbReference type="Ensembl" id="ENSHCOP00000002486.1"/>
    </source>
</evidence>
<evidence type="ECO:0000259" key="14">
    <source>
        <dbReference type="Pfam" id="PF07565"/>
    </source>
</evidence>
<sequence>MDTRFTCDEDSDMSYEDRDSEFLPSPLRMRTPADRGDVENARNVDDTPLETYIIPRDSGANLNLNTNATTRGDAQAYVELNELRGNTWQETGRWVGFEENFNAATGKWGASHTSYLTFKSLIQLRKTMSTGAIIFDLNASSLSSIAEKVVDALVNKNEIRASDRDSLLRALLMQRSQSQRPAVSPSGDIEMQTFSVSTKRDNSDNMEASIVLSGALDLLEKPVVAFVRLRDSVVMDSAMECSVPVRFVFVLVGPSQSGMDYSESGRAMGALMADWVFCLEAFLAQTDQDLTNAIADFMDCSIVIPPTEIQDLGMLEPVIKFQKKMLQDRLRPSDNRLAFGDRIKVTKPPEPPREDPLARTGYPFGGMIKDIKRRYRHYVSDYTDALNPQVMAAIIFIYFAALSPAITFGGLLADKSEKMMGVSELMISTSIQGIIFCIFAAQPVLVLGFSGPLLLFEEAFYTFCKARGLEYIVGRVWVGMWLIVIVVIIVAVEGSFLVRYISRFTQEIFSILISLIFIYETFSKLFKIFKNHPLSLNYKTLNATLERPFHTIYNKTSNGTVVIQNVPVQGPFPNTALLSLCLMLGCFFIAYFLRQFKNGTYLPGWLRRLIGDFGVPIAIFAMVAVDVSIDDTYTQKLVVPKGVQVTNPAARGWFINPMGSPSHEAFPVWMMAASCVPALLVFILIFLESQITTLIVSKPERKMVKGSGFHFDLLLLVTMGGISSIFGVPWLSAATVRSVTHANALTVMSKGPKPEIEKVVEQRISGILVAILVGVSIYMEPLLKMIPMTALFGIFLYMGVTSLSGIQMWDRMLLLITPKKYHPSDAYATKVSTMRMHLFTLIQLVCLAVLWVVKMSPFSLALPFILLLTVPLRMFMTGTLFTNLEMKCLDADDAKVKIEEDIGEDAYTESPLP</sequence>
<dbReference type="Pfam" id="PF00955">
    <property type="entry name" value="HCO3_cotransp"/>
    <property type="match status" value="1"/>
</dbReference>
<feature type="transmembrane region" description="Helical" evidence="11">
    <location>
        <begin position="764"/>
        <end position="783"/>
    </location>
</feature>
<dbReference type="PRINTS" id="PR00165">
    <property type="entry name" value="ANIONEXCHNGR"/>
</dbReference>
<feature type="domain" description="Band 3 cytoplasmic" evidence="14">
    <location>
        <begin position="180"/>
        <end position="310"/>
    </location>
</feature>
<feature type="domain" description="Bicarbonate transporter-like transmembrane" evidence="13">
    <location>
        <begin position="363"/>
        <end position="892"/>
    </location>
</feature>
<dbReference type="GO" id="GO:0051453">
    <property type="term" value="P:regulation of intracellular pH"/>
    <property type="evidence" value="ECO:0007669"/>
    <property type="project" value="TreeGrafter"/>
</dbReference>
<dbReference type="CTD" id="84703"/>
<dbReference type="FunFam" id="3.40.930.10:FF:000020">
    <property type="entry name" value="Anion exchange protein"/>
    <property type="match status" value="1"/>
</dbReference>
<dbReference type="GO" id="GO:0015106">
    <property type="term" value="F:bicarbonate transmembrane transporter activity"/>
    <property type="evidence" value="ECO:0007669"/>
    <property type="project" value="TreeGrafter"/>
</dbReference>
<comment type="similarity">
    <text evidence="2 11">Belongs to the anion exchanger (TC 2.A.31) family.</text>
</comment>
<feature type="transmembrane region" description="Helical" evidence="11">
    <location>
        <begin position="790"/>
        <end position="809"/>
    </location>
</feature>
<evidence type="ECO:0000259" key="13">
    <source>
        <dbReference type="Pfam" id="PF00955"/>
    </source>
</evidence>
<dbReference type="Ensembl" id="ENSHCOT00000010333.1">
    <property type="protein sequence ID" value="ENSHCOP00000002486.1"/>
    <property type="gene ID" value="ENSHCOG00000003654.1"/>
</dbReference>
<evidence type="ECO:0000256" key="7">
    <source>
        <dbReference type="ARBA" id="ARBA00022989"/>
    </source>
</evidence>
<dbReference type="OMA" id="VQMWDRM"/>
<evidence type="ECO:0000256" key="6">
    <source>
        <dbReference type="ARBA" id="ARBA00022692"/>
    </source>
</evidence>
<dbReference type="PANTHER" id="PTHR11453">
    <property type="entry name" value="ANION EXCHANGE PROTEIN"/>
    <property type="match status" value="1"/>
</dbReference>
<dbReference type="InterPro" id="IPR018241">
    <property type="entry name" value="Anion_exchange_CS"/>
</dbReference>
<keyword evidence="8 11" id="KW-0406">Ion transport</keyword>
<evidence type="ECO:0000256" key="4">
    <source>
        <dbReference type="ARBA" id="ARBA00022475"/>
    </source>
</evidence>
<dbReference type="GeneID" id="109532180"/>
<evidence type="ECO:0000256" key="9">
    <source>
        <dbReference type="ARBA" id="ARBA00023136"/>
    </source>
</evidence>
<dbReference type="Pfam" id="PF07565">
    <property type="entry name" value="Band_3_cyto"/>
    <property type="match status" value="1"/>
</dbReference>
<feature type="transmembrane region" description="Helical" evidence="11">
    <location>
        <begin position="860"/>
        <end position="881"/>
    </location>
</feature>
<dbReference type="AlphaFoldDB" id="A0A3Q2XQV7"/>
<feature type="compositionally biased region" description="Basic and acidic residues" evidence="12">
    <location>
        <begin position="31"/>
        <end position="41"/>
    </location>
</feature>
<evidence type="ECO:0000256" key="2">
    <source>
        <dbReference type="ARBA" id="ARBA00010993"/>
    </source>
</evidence>
<dbReference type="GO" id="GO:0008509">
    <property type="term" value="F:monoatomic anion transmembrane transporter activity"/>
    <property type="evidence" value="ECO:0007669"/>
    <property type="project" value="InterPro"/>
</dbReference>
<dbReference type="InterPro" id="IPR011531">
    <property type="entry name" value="HCO3_transpt-like_TM_dom"/>
</dbReference>
<feature type="region of interest" description="Disordered" evidence="12">
    <location>
        <begin position="1"/>
        <end position="41"/>
    </location>
</feature>
<reference evidence="15" key="1">
    <citation type="submission" date="2025-08" db="UniProtKB">
        <authorList>
            <consortium name="Ensembl"/>
        </authorList>
    </citation>
    <scope>IDENTIFICATION</scope>
</reference>
<protein>
    <recommendedName>
        <fullName evidence="11">Anion exchange protein</fullName>
    </recommendedName>
</protein>
<feature type="transmembrane region" description="Helical" evidence="11">
    <location>
        <begin position="605"/>
        <end position="625"/>
    </location>
</feature>
<dbReference type="Proteomes" id="UP000264820">
    <property type="component" value="Unplaced"/>
</dbReference>
<keyword evidence="3 11" id="KW-0813">Transport</keyword>
<evidence type="ECO:0000256" key="8">
    <source>
        <dbReference type="ARBA" id="ARBA00023065"/>
    </source>
</evidence>
<evidence type="ECO:0000256" key="10">
    <source>
        <dbReference type="ARBA" id="ARBA00049347"/>
    </source>
</evidence>
<dbReference type="KEGG" id="hcq:109532180"/>
<keyword evidence="9 11" id="KW-0472">Membrane</keyword>
<keyword evidence="6 11" id="KW-0812">Transmembrane</keyword>
<dbReference type="Gene3D" id="3.40.930.10">
    <property type="entry name" value="Mannitol-specific EII, Chain A"/>
    <property type="match status" value="1"/>
</dbReference>
<comment type="subcellular location">
    <subcellularLocation>
        <location evidence="1">Cell membrane</location>
        <topology evidence="1">Multi-pass membrane protein</topology>
    </subcellularLocation>
    <subcellularLocation>
        <location evidence="11">Membrane</location>
        <topology evidence="11">Multi-pass membrane protein</topology>
    </subcellularLocation>
</comment>
<evidence type="ECO:0000256" key="11">
    <source>
        <dbReference type="RuleBase" id="RU362035"/>
    </source>
</evidence>
<name>A0A3Q2XQV7_HIPCM</name>
<feature type="transmembrane region" description="Helical" evidence="11">
    <location>
        <begin position="508"/>
        <end position="529"/>
    </location>
</feature>
<keyword evidence="5" id="KW-0039">Anion exchange</keyword>
<feature type="transmembrane region" description="Helical" evidence="11">
    <location>
        <begin position="834"/>
        <end position="853"/>
    </location>
</feature>